<dbReference type="SUPFAM" id="SSF48600">
    <property type="entry name" value="Chorismate mutase II"/>
    <property type="match status" value="1"/>
</dbReference>
<dbReference type="SMART" id="SM00830">
    <property type="entry name" value="CM_2"/>
    <property type="match status" value="1"/>
</dbReference>
<dbReference type="EMBL" id="CP017803">
    <property type="protein sequence ID" value="ATZ60033.1"/>
    <property type="molecule type" value="Genomic_DNA"/>
</dbReference>
<dbReference type="Proteomes" id="UP000232133">
    <property type="component" value="Chromosome"/>
</dbReference>
<dbReference type="InterPro" id="IPR036263">
    <property type="entry name" value="Chorismate_II_sf"/>
</dbReference>
<dbReference type="GO" id="GO:0046417">
    <property type="term" value="P:chorismate metabolic process"/>
    <property type="evidence" value="ECO:0007669"/>
    <property type="project" value="InterPro"/>
</dbReference>
<dbReference type="NCBIfam" id="NF004925">
    <property type="entry name" value="PRK06285.1"/>
    <property type="match status" value="1"/>
</dbReference>
<proteinExistence type="predicted"/>
<gene>
    <name evidence="3" type="ORF">BK798_06145</name>
</gene>
<evidence type="ECO:0000313" key="4">
    <source>
        <dbReference type="Proteomes" id="UP000232133"/>
    </source>
</evidence>
<feature type="domain" description="Chorismate mutase" evidence="2">
    <location>
        <begin position="14"/>
        <end position="105"/>
    </location>
</feature>
<dbReference type="InterPro" id="IPR002701">
    <property type="entry name" value="CM_II_prokaryot"/>
</dbReference>
<dbReference type="OMA" id="VMKILMD"/>
<organism evidence="3 4">
    <name type="scientific">Methanobrevibacter smithii</name>
    <dbReference type="NCBI Taxonomy" id="2173"/>
    <lineage>
        <taxon>Archaea</taxon>
        <taxon>Methanobacteriati</taxon>
        <taxon>Methanobacteriota</taxon>
        <taxon>Methanomada group</taxon>
        <taxon>Methanobacteria</taxon>
        <taxon>Methanobacteriales</taxon>
        <taxon>Methanobacteriaceae</taxon>
        <taxon>Methanobrevibacter</taxon>
    </lineage>
</organism>
<reference evidence="3 4" key="1">
    <citation type="submission" date="2016-10" db="EMBL/GenBank/DDBJ databases">
        <authorList>
            <person name="Varghese N."/>
        </authorList>
    </citation>
    <scope>NUCLEOTIDE SEQUENCE [LARGE SCALE GENOMIC DNA]</scope>
    <source>
        <strain evidence="3 4">KB11</strain>
    </source>
</reference>
<sequence>MKNNYKLKSFKDKKDAEKVLLDSRKRIDEIDNEIFDLICQRTSFAMDIALAKDYIGMPVYDKKREDSIHKKIGELSEKNHIDVDISNQIMDMLTTLSKNEQKEILRRNVNG</sequence>
<dbReference type="InterPro" id="IPR036979">
    <property type="entry name" value="CM_dom_sf"/>
</dbReference>
<dbReference type="InterPro" id="IPR051331">
    <property type="entry name" value="Chorismate_mutase-related"/>
</dbReference>
<dbReference type="GeneID" id="78817465"/>
<dbReference type="Pfam" id="PF01817">
    <property type="entry name" value="CM_2"/>
    <property type="match status" value="1"/>
</dbReference>
<dbReference type="AlphaFoldDB" id="A0A2H4U7G8"/>
<dbReference type="GO" id="GO:0009697">
    <property type="term" value="P:salicylic acid biosynthetic process"/>
    <property type="evidence" value="ECO:0007669"/>
    <property type="project" value="TreeGrafter"/>
</dbReference>
<dbReference type="PANTHER" id="PTHR38041">
    <property type="entry name" value="CHORISMATE MUTASE"/>
    <property type="match status" value="1"/>
</dbReference>
<evidence type="ECO:0000259" key="2">
    <source>
        <dbReference type="PROSITE" id="PS51168"/>
    </source>
</evidence>
<dbReference type="GO" id="GO:0004106">
    <property type="term" value="F:chorismate mutase activity"/>
    <property type="evidence" value="ECO:0007669"/>
    <property type="project" value="InterPro"/>
</dbReference>
<name>A0A2H4U7G8_METSM</name>
<dbReference type="PROSITE" id="PS51168">
    <property type="entry name" value="CHORISMATE_MUT_2"/>
    <property type="match status" value="1"/>
</dbReference>
<evidence type="ECO:0000256" key="1">
    <source>
        <dbReference type="ARBA" id="ARBA00023235"/>
    </source>
</evidence>
<dbReference type="RefSeq" id="WP_004033094.1">
    <property type="nucleotide sequence ID" value="NZ_CAABOX010000001.1"/>
</dbReference>
<evidence type="ECO:0000313" key="3">
    <source>
        <dbReference type="EMBL" id="ATZ60033.1"/>
    </source>
</evidence>
<keyword evidence="1" id="KW-0413">Isomerase</keyword>
<dbReference type="Gene3D" id="1.20.59.10">
    <property type="entry name" value="Chorismate mutase"/>
    <property type="match status" value="1"/>
</dbReference>
<protein>
    <submittedName>
        <fullName evidence="3">Chorismate mutase</fullName>
    </submittedName>
</protein>
<accession>A0A2H4U7G8</accession>
<dbReference type="PANTHER" id="PTHR38041:SF1">
    <property type="entry name" value="CHORISMATE MUTASE"/>
    <property type="match status" value="1"/>
</dbReference>